<reference evidence="5 6" key="1">
    <citation type="submission" date="2018-05" db="EMBL/GenBank/DDBJ databases">
        <title>Draft genome of Methanospirillum stamsii Pt1.</title>
        <authorList>
            <person name="Dueholm M.S."/>
            <person name="Nielsen P.H."/>
            <person name="Bakmann L.F."/>
            <person name="Otzen D.E."/>
        </authorList>
    </citation>
    <scope>NUCLEOTIDE SEQUENCE [LARGE SCALE GENOMIC DNA]</scope>
    <source>
        <strain evidence="5 6">Pt1</strain>
    </source>
</reference>
<gene>
    <name evidence="3" type="primary">rpl18a</name>
    <name evidence="3" type="synonym">rpl20e</name>
    <name evidence="3" type="synonym">rplX</name>
    <name evidence="5" type="ORF">DLD82_01070</name>
</gene>
<dbReference type="GO" id="GO:0003735">
    <property type="term" value="F:structural constituent of ribosome"/>
    <property type="evidence" value="ECO:0007669"/>
    <property type="project" value="InterPro"/>
</dbReference>
<comment type="similarity">
    <text evidence="3">Belongs to the eukaryotic ribosomal protein eL20 family.</text>
</comment>
<dbReference type="OrthoDB" id="191241at2157"/>
<sequence length="64" mass="7391">MDEKKFEVKGTYREKPDFWKPFTKVLTAPNPVQAKERILSVIGSKHRLARPYIKVETVSEVSGE</sequence>
<dbReference type="GO" id="GO:1990904">
    <property type="term" value="C:ribonucleoprotein complex"/>
    <property type="evidence" value="ECO:0007669"/>
    <property type="project" value="UniProtKB-KW"/>
</dbReference>
<dbReference type="GO" id="GO:0006412">
    <property type="term" value="P:translation"/>
    <property type="evidence" value="ECO:0007669"/>
    <property type="project" value="UniProtKB-UniRule"/>
</dbReference>
<keyword evidence="1 3" id="KW-0689">Ribosomal protein</keyword>
<dbReference type="RefSeq" id="WP_109939254.1">
    <property type="nucleotide sequence ID" value="NZ_CP176366.1"/>
</dbReference>
<dbReference type="SUPFAM" id="SSF160374">
    <property type="entry name" value="RplX-like"/>
    <property type="match status" value="1"/>
</dbReference>
<dbReference type="Proteomes" id="UP000245934">
    <property type="component" value="Unassembled WGS sequence"/>
</dbReference>
<evidence type="ECO:0000256" key="1">
    <source>
        <dbReference type="ARBA" id="ARBA00022980"/>
    </source>
</evidence>
<keyword evidence="2 3" id="KW-0687">Ribonucleoprotein</keyword>
<name>A0A2V2NID0_9EURY</name>
<dbReference type="GO" id="GO:0005840">
    <property type="term" value="C:ribosome"/>
    <property type="evidence" value="ECO:0007669"/>
    <property type="project" value="UniProtKB-KW"/>
</dbReference>
<dbReference type="InterPro" id="IPR028877">
    <property type="entry name" value="Ribosomal_eL20"/>
</dbReference>
<protein>
    <recommendedName>
        <fullName evidence="3">Large ribosomal subunit protein eL20</fullName>
    </recommendedName>
</protein>
<evidence type="ECO:0000256" key="2">
    <source>
        <dbReference type="ARBA" id="ARBA00023274"/>
    </source>
</evidence>
<dbReference type="GO" id="GO:0070180">
    <property type="term" value="F:large ribosomal subunit rRNA binding"/>
    <property type="evidence" value="ECO:0007669"/>
    <property type="project" value="UniProtKB-UniRule"/>
</dbReference>
<keyword evidence="3" id="KW-0699">rRNA-binding</keyword>
<comment type="subunit">
    <text evidence="3">Part of the 50S ribosomal subunit. Binds 23S rRNA.</text>
</comment>
<evidence type="ECO:0000313" key="5">
    <source>
        <dbReference type="EMBL" id="PWR76118.1"/>
    </source>
</evidence>
<dbReference type="AlphaFoldDB" id="A0A2V2NID0"/>
<comment type="caution">
    <text evidence="5">The sequence shown here is derived from an EMBL/GenBank/DDBJ whole genome shotgun (WGS) entry which is preliminary data.</text>
</comment>
<evidence type="ECO:0000256" key="3">
    <source>
        <dbReference type="HAMAP-Rule" id="MF_00273"/>
    </source>
</evidence>
<dbReference type="NCBIfam" id="NF001981">
    <property type="entry name" value="PRK00773.1-1"/>
    <property type="match status" value="1"/>
</dbReference>
<dbReference type="Pfam" id="PF01775">
    <property type="entry name" value="Ribosomal_L18A"/>
    <property type="match status" value="1"/>
</dbReference>
<proteinExistence type="inferred from homology"/>
<dbReference type="GeneID" id="97609205"/>
<evidence type="ECO:0000259" key="4">
    <source>
        <dbReference type="Pfam" id="PF01775"/>
    </source>
</evidence>
<organism evidence="5 6">
    <name type="scientific">Methanospirillum stamsii</name>
    <dbReference type="NCBI Taxonomy" id="1277351"/>
    <lineage>
        <taxon>Archaea</taxon>
        <taxon>Methanobacteriati</taxon>
        <taxon>Methanobacteriota</taxon>
        <taxon>Stenosarchaea group</taxon>
        <taxon>Methanomicrobia</taxon>
        <taxon>Methanomicrobiales</taxon>
        <taxon>Methanospirillaceae</taxon>
        <taxon>Methanospirillum</taxon>
    </lineage>
</organism>
<keyword evidence="3" id="KW-0694">RNA-binding</keyword>
<feature type="domain" description="Large ribosomal subunit protein eL20" evidence="4">
    <location>
        <begin position="4"/>
        <end position="59"/>
    </location>
</feature>
<dbReference type="InterPro" id="IPR023573">
    <property type="entry name" value="Ribosomal_eL20_dom"/>
</dbReference>
<dbReference type="EMBL" id="QGMZ01000004">
    <property type="protein sequence ID" value="PWR76118.1"/>
    <property type="molecule type" value="Genomic_DNA"/>
</dbReference>
<dbReference type="HAMAP" id="MF_00273">
    <property type="entry name" value="Ribosomal_eL20"/>
    <property type="match status" value="1"/>
</dbReference>
<evidence type="ECO:0000313" key="6">
    <source>
        <dbReference type="Proteomes" id="UP000245934"/>
    </source>
</evidence>
<keyword evidence="6" id="KW-1185">Reference proteome</keyword>
<accession>A0A2V2NID0</accession>
<dbReference type="Gene3D" id="3.10.20.10">
    <property type="match status" value="1"/>
</dbReference>